<keyword evidence="5 6" id="KW-0349">Heme</keyword>
<keyword evidence="6" id="KW-0503">Monooxygenase</keyword>
<dbReference type="Gene3D" id="1.10.630.10">
    <property type="entry name" value="Cytochrome P450"/>
    <property type="match status" value="1"/>
</dbReference>
<dbReference type="PANTHER" id="PTHR24296">
    <property type="entry name" value="CYTOCHROME P450"/>
    <property type="match status" value="1"/>
</dbReference>
<protein>
    <recommendedName>
        <fullName evidence="9">Cytochrome p450</fullName>
    </recommendedName>
</protein>
<dbReference type="GO" id="GO:0005506">
    <property type="term" value="F:iron ion binding"/>
    <property type="evidence" value="ECO:0007669"/>
    <property type="project" value="InterPro"/>
</dbReference>
<evidence type="ECO:0000256" key="2">
    <source>
        <dbReference type="ARBA" id="ARBA00022723"/>
    </source>
</evidence>
<evidence type="ECO:0000256" key="3">
    <source>
        <dbReference type="ARBA" id="ARBA00023002"/>
    </source>
</evidence>
<dbReference type="InterPro" id="IPR001128">
    <property type="entry name" value="Cyt_P450"/>
</dbReference>
<evidence type="ECO:0000256" key="5">
    <source>
        <dbReference type="PIRSR" id="PIRSR602401-1"/>
    </source>
</evidence>
<dbReference type="GO" id="GO:0004497">
    <property type="term" value="F:monooxygenase activity"/>
    <property type="evidence" value="ECO:0007669"/>
    <property type="project" value="UniProtKB-KW"/>
</dbReference>
<dbReference type="InterPro" id="IPR017972">
    <property type="entry name" value="Cyt_P450_CS"/>
</dbReference>
<dbReference type="GO" id="GO:0020037">
    <property type="term" value="F:heme binding"/>
    <property type="evidence" value="ECO:0007669"/>
    <property type="project" value="InterPro"/>
</dbReference>
<sequence length="513" mass="58096">MSILIRLFNHALKKSTPSNTLKLILAFTVFYLYKYRSHAIGTHRRPDLKQPKRTTPLIGHLLLLSSVRLEESPQFFEKLYNELGPIWSISLPGLGRIIEIDTPENIEYVLKTNFNNYRKGHVRRDINWELSGDGIASSDGPKWKFQRQIWNTVFKDVAIREYVSNASVSQAKKALAILGKAADEGTVVDLQDLVLKLTLDVLGAATFGRSFGCLDKDEQVGTFAESFEDILENMIQRLNNPFWKTTEHLNGTKKRLNEHREVLRTYAQNIMNERRRAGFHSEKKDLLQSFIEGKDDEGETLDDELIKDNVITLLVAGSDTTALSLTWLFYLLLRDGSDKSITKLVQEVDEVLGGTEPTSETFKKQKYAEACFYEATRLYPVLPRNMRTTQKDDVLPDGTVIYAGEHVSWSPYAMGRSERLWGSDAKEFKPSRWIGTEKPSQTKYITFNAGPRVCIGQQFATIEVLTVTAMILQSFNLELVNPSEAATYEPSLTLKKAGGLNVKVSRRSKATAI</sequence>
<evidence type="ECO:0000256" key="4">
    <source>
        <dbReference type="ARBA" id="ARBA00023004"/>
    </source>
</evidence>
<dbReference type="PROSITE" id="PS00086">
    <property type="entry name" value="CYTOCHROME_P450"/>
    <property type="match status" value="1"/>
</dbReference>
<dbReference type="EMBL" id="JAAAID010000063">
    <property type="protein sequence ID" value="KAG0023295.1"/>
    <property type="molecule type" value="Genomic_DNA"/>
</dbReference>
<dbReference type="Pfam" id="PF00067">
    <property type="entry name" value="p450"/>
    <property type="match status" value="1"/>
</dbReference>
<dbReference type="AlphaFoldDB" id="A0A9P6N3I1"/>
<keyword evidence="2 5" id="KW-0479">Metal-binding</keyword>
<feature type="binding site" description="axial binding residue" evidence="5">
    <location>
        <position position="454"/>
    </location>
    <ligand>
        <name>heme</name>
        <dbReference type="ChEBI" id="CHEBI:30413"/>
    </ligand>
    <ligandPart>
        <name>Fe</name>
        <dbReference type="ChEBI" id="CHEBI:18248"/>
    </ligandPart>
</feature>
<dbReference type="OrthoDB" id="1470350at2759"/>
<dbReference type="InterPro" id="IPR036396">
    <property type="entry name" value="Cyt_P450_sf"/>
</dbReference>
<dbReference type="GO" id="GO:0006629">
    <property type="term" value="P:lipid metabolic process"/>
    <property type="evidence" value="ECO:0007669"/>
    <property type="project" value="UniProtKB-ARBA"/>
</dbReference>
<evidence type="ECO:0000256" key="6">
    <source>
        <dbReference type="RuleBase" id="RU000461"/>
    </source>
</evidence>
<keyword evidence="4 5" id="KW-0408">Iron</keyword>
<dbReference type="Proteomes" id="UP000703661">
    <property type="component" value="Unassembled WGS sequence"/>
</dbReference>
<dbReference type="SUPFAM" id="SSF48264">
    <property type="entry name" value="Cytochrome P450"/>
    <property type="match status" value="1"/>
</dbReference>
<comment type="similarity">
    <text evidence="1 6">Belongs to the cytochrome P450 family.</text>
</comment>
<organism evidence="7 8">
    <name type="scientific">Entomortierella chlamydospora</name>
    <dbReference type="NCBI Taxonomy" id="101097"/>
    <lineage>
        <taxon>Eukaryota</taxon>
        <taxon>Fungi</taxon>
        <taxon>Fungi incertae sedis</taxon>
        <taxon>Mucoromycota</taxon>
        <taxon>Mortierellomycotina</taxon>
        <taxon>Mortierellomycetes</taxon>
        <taxon>Mortierellales</taxon>
        <taxon>Mortierellaceae</taxon>
        <taxon>Entomortierella</taxon>
    </lineage>
</organism>
<comment type="caution">
    <text evidence="7">The sequence shown here is derived from an EMBL/GenBank/DDBJ whole genome shotgun (WGS) entry which is preliminary data.</text>
</comment>
<dbReference type="PRINTS" id="PR00463">
    <property type="entry name" value="EP450I"/>
</dbReference>
<proteinExistence type="inferred from homology"/>
<dbReference type="GO" id="GO:0016705">
    <property type="term" value="F:oxidoreductase activity, acting on paired donors, with incorporation or reduction of molecular oxygen"/>
    <property type="evidence" value="ECO:0007669"/>
    <property type="project" value="InterPro"/>
</dbReference>
<keyword evidence="3 6" id="KW-0560">Oxidoreductase</keyword>
<evidence type="ECO:0000313" key="7">
    <source>
        <dbReference type="EMBL" id="KAG0023295.1"/>
    </source>
</evidence>
<keyword evidence="8" id="KW-1185">Reference proteome</keyword>
<gene>
    <name evidence="7" type="ORF">BGZ80_009865</name>
</gene>
<evidence type="ECO:0008006" key="9">
    <source>
        <dbReference type="Google" id="ProtNLM"/>
    </source>
</evidence>
<accession>A0A9P6N3I1</accession>
<name>A0A9P6N3I1_9FUNG</name>
<dbReference type="InterPro" id="IPR002401">
    <property type="entry name" value="Cyt_P450_E_grp-I"/>
</dbReference>
<evidence type="ECO:0000313" key="8">
    <source>
        <dbReference type="Proteomes" id="UP000703661"/>
    </source>
</evidence>
<evidence type="ECO:0000256" key="1">
    <source>
        <dbReference type="ARBA" id="ARBA00010617"/>
    </source>
</evidence>
<dbReference type="PRINTS" id="PR00385">
    <property type="entry name" value="P450"/>
</dbReference>
<comment type="cofactor">
    <cofactor evidence="5">
        <name>heme</name>
        <dbReference type="ChEBI" id="CHEBI:30413"/>
    </cofactor>
</comment>
<reference evidence="7" key="1">
    <citation type="journal article" date="2020" name="Fungal Divers.">
        <title>Resolving the Mortierellaceae phylogeny through synthesis of multi-gene phylogenetics and phylogenomics.</title>
        <authorList>
            <person name="Vandepol N."/>
            <person name="Liber J."/>
            <person name="Desiro A."/>
            <person name="Na H."/>
            <person name="Kennedy M."/>
            <person name="Barry K."/>
            <person name="Grigoriev I.V."/>
            <person name="Miller A.N."/>
            <person name="O'Donnell K."/>
            <person name="Stajich J.E."/>
            <person name="Bonito G."/>
        </authorList>
    </citation>
    <scope>NUCLEOTIDE SEQUENCE</scope>
    <source>
        <strain evidence="7">NRRL 2769</strain>
    </source>
</reference>